<name>A0ABQ2CVJ2_9GAMM</name>
<gene>
    <name evidence="1" type="ORF">GCM10009083_23990</name>
</gene>
<keyword evidence="2" id="KW-1185">Reference proteome</keyword>
<evidence type="ECO:0000313" key="1">
    <source>
        <dbReference type="EMBL" id="GGJ06223.1"/>
    </source>
</evidence>
<comment type="caution">
    <text evidence="1">The sequence shown here is derived from an EMBL/GenBank/DDBJ whole genome shotgun (WGS) entry which is preliminary data.</text>
</comment>
<proteinExistence type="predicted"/>
<reference evidence="2" key="1">
    <citation type="journal article" date="2019" name="Int. J. Syst. Evol. Microbiol.">
        <title>The Global Catalogue of Microorganisms (GCM) 10K type strain sequencing project: providing services to taxonomists for standard genome sequencing and annotation.</title>
        <authorList>
            <consortium name="The Broad Institute Genomics Platform"/>
            <consortium name="The Broad Institute Genome Sequencing Center for Infectious Disease"/>
            <person name="Wu L."/>
            <person name="Ma J."/>
        </authorList>
    </citation>
    <scope>NUCLEOTIDE SEQUENCE [LARGE SCALE GENOMIC DNA]</scope>
    <source>
        <strain evidence="2">JCM 11590</strain>
    </source>
</reference>
<dbReference type="Proteomes" id="UP000633263">
    <property type="component" value="Unassembled WGS sequence"/>
</dbReference>
<evidence type="ECO:0000313" key="2">
    <source>
        <dbReference type="Proteomes" id="UP000633263"/>
    </source>
</evidence>
<accession>A0ABQ2CVJ2</accession>
<protein>
    <submittedName>
        <fullName evidence="1">Uncharacterized protein</fullName>
    </submittedName>
</protein>
<sequence>MKIKFKPHGLKAIQSLFRTQRISIIHTPTQQGLINWKTMQPITPGAATVDALMYAPLRGWTLFPIALCRDQMGKRYIQFETVKVPDIYSSSQLGGIDERYLIEQPDGRKVSVMDFHVERFRASCNPRHVVDMAWLLVPNLVDIDERHMDALLDAVGAWELEKAA</sequence>
<organism evidence="1 2">
    <name type="scientific">Halopseudomonas pertucinogena</name>
    <dbReference type="NCBI Taxonomy" id="86175"/>
    <lineage>
        <taxon>Bacteria</taxon>
        <taxon>Pseudomonadati</taxon>
        <taxon>Pseudomonadota</taxon>
        <taxon>Gammaproteobacteria</taxon>
        <taxon>Pseudomonadales</taxon>
        <taxon>Pseudomonadaceae</taxon>
        <taxon>Halopseudomonas</taxon>
    </lineage>
</organism>
<dbReference type="RefSeq" id="WP_188636895.1">
    <property type="nucleotide sequence ID" value="NZ_BMNN01000006.1"/>
</dbReference>
<dbReference type="EMBL" id="BMNN01000006">
    <property type="protein sequence ID" value="GGJ06223.1"/>
    <property type="molecule type" value="Genomic_DNA"/>
</dbReference>